<dbReference type="NCBIfam" id="TIGR00180">
    <property type="entry name" value="parB_part"/>
    <property type="match status" value="1"/>
</dbReference>
<dbReference type="CDD" id="cd16407">
    <property type="entry name" value="ParB_N_like"/>
    <property type="match status" value="1"/>
</dbReference>
<evidence type="ECO:0000256" key="1">
    <source>
        <dbReference type="ARBA" id="ARBA00006295"/>
    </source>
</evidence>
<dbReference type="PANTHER" id="PTHR33375:SF1">
    <property type="entry name" value="CHROMOSOME-PARTITIONING PROTEIN PARB-RELATED"/>
    <property type="match status" value="1"/>
</dbReference>
<dbReference type="Gene3D" id="3.90.1530.30">
    <property type="match status" value="1"/>
</dbReference>
<dbReference type="GO" id="GO:0005694">
    <property type="term" value="C:chromosome"/>
    <property type="evidence" value="ECO:0007669"/>
    <property type="project" value="TreeGrafter"/>
</dbReference>
<feature type="domain" description="ParB-like N-terminal" evidence="2">
    <location>
        <begin position="8"/>
        <end position="98"/>
    </location>
</feature>
<keyword evidence="4" id="KW-1185">Reference proteome</keyword>
<dbReference type="EMBL" id="JACJKY010000006">
    <property type="protein sequence ID" value="MBM6920490.1"/>
    <property type="molecule type" value="Genomic_DNA"/>
</dbReference>
<evidence type="ECO:0000313" key="4">
    <source>
        <dbReference type="Proteomes" id="UP000774750"/>
    </source>
</evidence>
<dbReference type="RefSeq" id="WP_204445424.1">
    <property type="nucleotide sequence ID" value="NZ_JACJKY010000006.1"/>
</dbReference>
<dbReference type="AlphaFoldDB" id="A0A938X7D3"/>
<comment type="similarity">
    <text evidence="1">Belongs to the ParB family.</text>
</comment>
<dbReference type="Pfam" id="PF02195">
    <property type="entry name" value="ParB_N"/>
    <property type="match status" value="1"/>
</dbReference>
<proteinExistence type="inferred from homology"/>
<protein>
    <submittedName>
        <fullName evidence="3">ParB/RepB/Spo0J family partition protein</fullName>
    </submittedName>
</protein>
<dbReference type="Proteomes" id="UP000774750">
    <property type="component" value="Unassembled WGS sequence"/>
</dbReference>
<dbReference type="SUPFAM" id="SSF110849">
    <property type="entry name" value="ParB/Sulfiredoxin"/>
    <property type="match status" value="1"/>
</dbReference>
<dbReference type="GO" id="GO:0007059">
    <property type="term" value="P:chromosome segregation"/>
    <property type="evidence" value="ECO:0007669"/>
    <property type="project" value="TreeGrafter"/>
</dbReference>
<dbReference type="InterPro" id="IPR036086">
    <property type="entry name" value="ParB/Sulfiredoxin_sf"/>
</dbReference>
<evidence type="ECO:0000259" key="2">
    <source>
        <dbReference type="SMART" id="SM00470"/>
    </source>
</evidence>
<dbReference type="PANTHER" id="PTHR33375">
    <property type="entry name" value="CHROMOSOME-PARTITIONING PROTEIN PARB-RELATED"/>
    <property type="match status" value="1"/>
</dbReference>
<sequence length="286" mass="33620">MKEKETIEYLDLKSLVPFRNHPFKLRGGEEKEQLLQSIRMQGAIEPLLVRPLSESEYEVISGHRRMEICRELGIEKLPVIVRNLTDEQAVSMMVDANLHRENILPSERAFAYKMKWEAIRKQGQRTDLTSSQPATKYRSDERIANEFGIGKDTLHRYIRLTYLIPELLEMVDEGRIALTPAVELSYLTHEEQHLLLNEIEYADATPSLSQAQRLRSFSRQGRLTADVIFAVMSEEKANQKEQIRFPKEELQKYFPKSYTGKDMQNTILQLLEKWQRQRERNAREER</sequence>
<evidence type="ECO:0000313" key="3">
    <source>
        <dbReference type="EMBL" id="MBM6920490.1"/>
    </source>
</evidence>
<accession>A0A938X7D3</accession>
<dbReference type="InterPro" id="IPR004437">
    <property type="entry name" value="ParB/RepB/Spo0J"/>
</dbReference>
<organism evidence="3 4">
    <name type="scientific">Merdimmobilis hominis</name>
    <dbReference type="NCBI Taxonomy" id="2897707"/>
    <lineage>
        <taxon>Bacteria</taxon>
        <taxon>Bacillati</taxon>
        <taxon>Bacillota</taxon>
        <taxon>Clostridia</taxon>
        <taxon>Eubacteriales</taxon>
        <taxon>Oscillospiraceae</taxon>
        <taxon>Merdimmobilis</taxon>
    </lineage>
</organism>
<gene>
    <name evidence="3" type="ORF">H6A12_04885</name>
</gene>
<dbReference type="SMART" id="SM00470">
    <property type="entry name" value="ParB"/>
    <property type="match status" value="1"/>
</dbReference>
<dbReference type="Gene3D" id="1.10.10.2830">
    <property type="match status" value="1"/>
</dbReference>
<name>A0A938X7D3_9FIRM</name>
<reference evidence="3" key="1">
    <citation type="submission" date="2020-08" db="EMBL/GenBank/DDBJ databases">
        <authorList>
            <person name="Cejkova D."/>
            <person name="Kubasova T."/>
            <person name="Jahodarova E."/>
            <person name="Rychlik I."/>
        </authorList>
    </citation>
    <scope>NUCLEOTIDE SEQUENCE</scope>
    <source>
        <strain evidence="3">An559</strain>
    </source>
</reference>
<dbReference type="InterPro" id="IPR050336">
    <property type="entry name" value="Chromosome_partition/occlusion"/>
</dbReference>
<comment type="caution">
    <text evidence="3">The sequence shown here is derived from an EMBL/GenBank/DDBJ whole genome shotgun (WGS) entry which is preliminary data.</text>
</comment>
<reference evidence="3" key="2">
    <citation type="journal article" date="2021" name="Sci. Rep.">
        <title>The distribution of antibiotic resistance genes in chicken gut microbiota commensals.</title>
        <authorList>
            <person name="Juricova H."/>
            <person name="Matiasovicova J."/>
            <person name="Kubasova T."/>
            <person name="Cejkova D."/>
            <person name="Rychlik I."/>
        </authorList>
    </citation>
    <scope>NUCLEOTIDE SEQUENCE</scope>
    <source>
        <strain evidence="3">An559</strain>
    </source>
</reference>
<dbReference type="GO" id="GO:0003677">
    <property type="term" value="F:DNA binding"/>
    <property type="evidence" value="ECO:0007669"/>
    <property type="project" value="InterPro"/>
</dbReference>
<dbReference type="InterPro" id="IPR003115">
    <property type="entry name" value="ParB_N"/>
</dbReference>